<feature type="domain" description="AAA+ ATPase" evidence="2">
    <location>
        <begin position="334"/>
        <end position="594"/>
    </location>
</feature>
<dbReference type="EMBL" id="CP060719">
    <property type="protein sequence ID" value="QNN68782.1"/>
    <property type="molecule type" value="Genomic_DNA"/>
</dbReference>
<dbReference type="AlphaFoldDB" id="A0A7G9SLQ7"/>
<sequence>MIKLNRGAAPVILSSETAEEVSADLRDFYLKPSFERSQSKFASGLMSTRLFTKIRPILYRRFDRKCVYCETVIERPDLEFFRPRAVSTNLDGTVDSDHYWWLTLEWRNYLQACSVCNALKGNRFPVNGKRCQIEAKFEEVILEDALLLDPCIDDPQEYLIFLEDGRVTGNHARAQVTIDVLGLNRKTLVEARSRSLTSFKIMLDLFGRKKSREDSVRAITGRVASHAEFAAMHRQFAAAIHRDLTDAAADEVTLFDLLNRPALTGPGSDTSEQALKHESSKLDKRTKREESFSLNANNVSERYYRRSQYIEKIEVTNLRGIRNIELKPEIGEKGGSWLAIVGENGTGKSSLLQMLACALSGKLITSRMKIVASSYVSEGCESCRVAVHLTGLSDPIVLTLASRDNLINIEPASPKVIVLAYGATRLLSRNGKGSTDGARLNIRNIFDPFSLLADGRSWLLGLEIADFDRASKALSALLPVSDGVRLVRVDGEVYIQSGGRADSLFELSSGYQAILGLALDIMSFFRRSWEDMESAEGIVLIDEIDAHLHPRWKLRVVGKLREVFPRIQFIASTHDPLTLRGLEGHEVAVIRRDLSGTSRLVDPTPNFISPKHMGVEQLLASEYFGLNSTEDTEVDHIYERYYQLLGKKDLHPDEEEELSSYRSRLDHRGQFGATPRERMIYEAADEIIADGKRQEGTVDRAAAREKLKSVWREVSLQSASQKKAGE</sequence>
<feature type="compositionally biased region" description="Basic and acidic residues" evidence="1">
    <location>
        <begin position="274"/>
        <end position="288"/>
    </location>
</feature>
<organism evidence="3 4">
    <name type="scientific">Thermomonas carbonis</name>
    <dbReference type="NCBI Taxonomy" id="1463158"/>
    <lineage>
        <taxon>Bacteria</taxon>
        <taxon>Pseudomonadati</taxon>
        <taxon>Pseudomonadota</taxon>
        <taxon>Gammaproteobacteria</taxon>
        <taxon>Lysobacterales</taxon>
        <taxon>Lysobacteraceae</taxon>
        <taxon>Thermomonas</taxon>
    </lineage>
</organism>
<dbReference type="Gene3D" id="1.10.30.50">
    <property type="match status" value="1"/>
</dbReference>
<evidence type="ECO:0000313" key="4">
    <source>
        <dbReference type="Proteomes" id="UP000515804"/>
    </source>
</evidence>
<evidence type="ECO:0000256" key="1">
    <source>
        <dbReference type="SAM" id="MobiDB-lite"/>
    </source>
</evidence>
<evidence type="ECO:0000313" key="3">
    <source>
        <dbReference type="EMBL" id="QNN68782.1"/>
    </source>
</evidence>
<dbReference type="PANTHER" id="PTHR43581">
    <property type="entry name" value="ATP/GTP PHOSPHATASE"/>
    <property type="match status" value="1"/>
</dbReference>
<dbReference type="SMART" id="SM00382">
    <property type="entry name" value="AAA"/>
    <property type="match status" value="1"/>
</dbReference>
<dbReference type="InterPro" id="IPR003959">
    <property type="entry name" value="ATPase_AAA_core"/>
</dbReference>
<dbReference type="RefSeq" id="WP_187551306.1">
    <property type="nucleotide sequence ID" value="NZ_BMZL01000002.1"/>
</dbReference>
<dbReference type="GO" id="GO:0005524">
    <property type="term" value="F:ATP binding"/>
    <property type="evidence" value="ECO:0007669"/>
    <property type="project" value="InterPro"/>
</dbReference>
<dbReference type="SUPFAM" id="SSF52540">
    <property type="entry name" value="P-loop containing nucleoside triphosphate hydrolases"/>
    <property type="match status" value="1"/>
</dbReference>
<dbReference type="Pfam" id="PF13304">
    <property type="entry name" value="AAA_21"/>
    <property type="match status" value="1"/>
</dbReference>
<proteinExistence type="predicted"/>
<keyword evidence="4" id="KW-1185">Reference proteome</keyword>
<dbReference type="PANTHER" id="PTHR43581:SF2">
    <property type="entry name" value="EXCINUCLEASE ATPASE SUBUNIT"/>
    <property type="match status" value="1"/>
</dbReference>
<dbReference type="Gene3D" id="3.40.50.300">
    <property type="entry name" value="P-loop containing nucleotide triphosphate hydrolases"/>
    <property type="match status" value="2"/>
</dbReference>
<reference evidence="3 4" key="1">
    <citation type="submission" date="2020-08" db="EMBL/GenBank/DDBJ databases">
        <title>Genome sequence of Thermomonas carbonis KCTC 42013T.</title>
        <authorList>
            <person name="Hyun D.-W."/>
            <person name="Bae J.-W."/>
        </authorList>
    </citation>
    <scope>NUCLEOTIDE SEQUENCE [LARGE SCALE GENOMIC DNA]</scope>
    <source>
        <strain evidence="3 4">KCTC 42013</strain>
    </source>
</reference>
<dbReference type="InterPro" id="IPR003593">
    <property type="entry name" value="AAA+_ATPase"/>
</dbReference>
<dbReference type="Proteomes" id="UP000515804">
    <property type="component" value="Chromosome"/>
</dbReference>
<dbReference type="GO" id="GO:0016887">
    <property type="term" value="F:ATP hydrolysis activity"/>
    <property type="evidence" value="ECO:0007669"/>
    <property type="project" value="InterPro"/>
</dbReference>
<feature type="region of interest" description="Disordered" evidence="1">
    <location>
        <begin position="265"/>
        <end position="288"/>
    </location>
</feature>
<gene>
    <name evidence="3" type="ORF">H9L16_08480</name>
</gene>
<dbReference type="InterPro" id="IPR027417">
    <property type="entry name" value="P-loop_NTPase"/>
</dbReference>
<dbReference type="InterPro" id="IPR051396">
    <property type="entry name" value="Bact_Antivir_Def_Nuclease"/>
</dbReference>
<evidence type="ECO:0000259" key="2">
    <source>
        <dbReference type="SMART" id="SM00382"/>
    </source>
</evidence>
<dbReference type="KEGG" id="tcn:H9L16_08480"/>
<protein>
    <submittedName>
        <fullName evidence="3">AAA family ATPase</fullName>
    </submittedName>
</protein>
<name>A0A7G9SLQ7_9GAMM</name>
<accession>A0A7G9SLQ7</accession>